<reference evidence="1 2" key="1">
    <citation type="journal article" date="2018" name="Elife">
        <title>Firefly genomes illuminate parallel origins of bioluminescence in beetles.</title>
        <authorList>
            <person name="Fallon T.R."/>
            <person name="Lower S.E."/>
            <person name="Chang C.H."/>
            <person name="Bessho-Uehara M."/>
            <person name="Martin G.J."/>
            <person name="Bewick A.J."/>
            <person name="Behringer M."/>
            <person name="Debat H.J."/>
            <person name="Wong I."/>
            <person name="Day J.C."/>
            <person name="Suvorov A."/>
            <person name="Silva C.J."/>
            <person name="Stanger-Hall K.F."/>
            <person name="Hall D.W."/>
            <person name="Schmitz R.J."/>
            <person name="Nelson D.R."/>
            <person name="Lewis S.M."/>
            <person name="Shigenobu S."/>
            <person name="Bybee S.M."/>
            <person name="Larracuente A.M."/>
            <person name="Oba Y."/>
            <person name="Weng J.K."/>
        </authorList>
    </citation>
    <scope>NUCLEOTIDE SEQUENCE [LARGE SCALE GENOMIC DNA]</scope>
    <source>
        <strain evidence="1">1611_PpyrPB1</strain>
        <tissue evidence="1">Whole body</tissue>
    </source>
</reference>
<dbReference type="EMBL" id="VVIM01000007">
    <property type="protein sequence ID" value="KAB0796528.1"/>
    <property type="molecule type" value="Genomic_DNA"/>
</dbReference>
<sequence length="1144" mass="133995">MSTSTEEFIAQFRNLNGTTVGEQQSSLRRLLNSLSPEAIAALDFSQLVPATRLEEKLKTEALIYLRKTPELIELLKTEDRATAKRIFKLGPWFFEKAFEDVTGSQLVNDLFPHISYNVKMKLLNKLAVCLRNVEQADDVFKAVRDKYGLNLALKLLPACSFKTALPHIVSAQKLPPQQLLSIVKKYGHQHPQVFETLTKYNIPKDCNKVLAFLKRNYFEEIVLQHEHFQAYQKIGKRPTRKFISKYKEDVIADPRKYYEILHNKQIPKSLQRDFPRFFANLYPNKLNQFGESQQLIVTKLNTLPTKIDGLNLYLSTFQKLYGSEIWDHPEYVTENLLRNLTPAERELRLKVEYKKNLSEDEWMSLHKTAVSVPFFLKRISLTSDIDARLELVKFLVNSCGINADLDGLEKVCNYVLSRHRNDHIRIRVAFMTSVLKNFKLEKLREAHWTSLNDMIQIFEMNQESFYDREQFEEGYIHYRLLNNLPVFDLLKERVLAKNRAFNIVQTSPQYEKFCLVTFGEIINGGLHKLLYSHYLFALINWNNRHRDDEMSLFQYPEMIDDFQCEIAKGVYMSLSISDSIIGYLLAKSDQKSEYLRLYLITSSSYTSVLDNLVKTLPTVVAPQMENALHFILQNGQKFTVKFWRHCQYLSHLNLPQTAIGLCLEMIKEKPENYQNYLQEHALFAVTSLMSTAEFARFADDFSPSDSHVDRDKKRFAVQKMICKNLRNLRQVRESASIALQYCKSDYFRFVRGSMFSVCGKIKEDYVSVILKQLKSKMEYKRSLQIAARAMPSDCHYTILKELMANAKKMHTRRFLLKTAFRLFLKDASDYHWELVKESLQKIDSRDKESLDLFFQPNKIPTSYLITYQIFAWDYLFRLPNKEGELDHKRKSIIDSVTDEGSQLLPVDFCENIINGYLFKSDVLDGLHTSAQVFGAKYVVNCKNEREQERRLDFVMNIFKYYVCNRWKRREFRQQARTICSSLVQTFCAPFLENGNRDKSILRQFYNKWLEIVPSREAFNDYLFLRLTLMRASNTFVQEFVELCQEIIATYGLVTVDFIYMVFKEVYLTTVGENGRYDIIDKLIGTECEACALIAILLIDDNEPYDSDIAKRHNLVIEKLQGRDNMAVNIFLNRHIRGTTSLEYY</sequence>
<dbReference type="InParanoid" id="A0A5N4AH35"/>
<dbReference type="OrthoDB" id="6617263at2759"/>
<comment type="caution">
    <text evidence="1">The sequence shown here is derived from an EMBL/GenBank/DDBJ whole genome shotgun (WGS) entry which is preliminary data.</text>
</comment>
<dbReference type="AlphaFoldDB" id="A0A5N4AH35"/>
<protein>
    <submittedName>
        <fullName evidence="1">Uncharacterized protein</fullName>
    </submittedName>
</protein>
<name>A0A5N4AH35_PHOPY</name>
<keyword evidence="2" id="KW-1185">Reference proteome</keyword>
<dbReference type="Proteomes" id="UP000327044">
    <property type="component" value="Unassembled WGS sequence"/>
</dbReference>
<evidence type="ECO:0000313" key="2">
    <source>
        <dbReference type="Proteomes" id="UP000327044"/>
    </source>
</evidence>
<organism evidence="1 2">
    <name type="scientific">Photinus pyralis</name>
    <name type="common">Common eastern firefly</name>
    <name type="synonym">Lampyris pyralis</name>
    <dbReference type="NCBI Taxonomy" id="7054"/>
    <lineage>
        <taxon>Eukaryota</taxon>
        <taxon>Metazoa</taxon>
        <taxon>Ecdysozoa</taxon>
        <taxon>Arthropoda</taxon>
        <taxon>Hexapoda</taxon>
        <taxon>Insecta</taxon>
        <taxon>Pterygota</taxon>
        <taxon>Neoptera</taxon>
        <taxon>Endopterygota</taxon>
        <taxon>Coleoptera</taxon>
        <taxon>Polyphaga</taxon>
        <taxon>Elateriformia</taxon>
        <taxon>Elateroidea</taxon>
        <taxon>Lampyridae</taxon>
        <taxon>Lampyrinae</taxon>
        <taxon>Photinus</taxon>
    </lineage>
</organism>
<proteinExistence type="predicted"/>
<evidence type="ECO:0000313" key="1">
    <source>
        <dbReference type="EMBL" id="KAB0796528.1"/>
    </source>
</evidence>
<accession>A0A5N4AH35</accession>
<gene>
    <name evidence="1" type="ORF">PPYR_10589</name>
</gene>